<name>A0A9J7ZT82_CYPCA</name>
<dbReference type="Proteomes" id="UP001108240">
    <property type="component" value="Unplaced"/>
</dbReference>
<dbReference type="PANTHER" id="PTHR31025:SF29">
    <property type="entry name" value="SI:CH211-196P9.1"/>
    <property type="match status" value="1"/>
</dbReference>
<evidence type="ECO:0000313" key="1">
    <source>
        <dbReference type="Ensembl" id="ENSCCRP00000134698.1"/>
    </source>
</evidence>
<evidence type="ECO:0000313" key="2">
    <source>
        <dbReference type="Proteomes" id="UP001108240"/>
    </source>
</evidence>
<protein>
    <submittedName>
        <fullName evidence="1">Uncharacterized protein</fullName>
    </submittedName>
</protein>
<reference evidence="1" key="2">
    <citation type="submission" date="2025-09" db="UniProtKB">
        <authorList>
            <consortium name="Ensembl"/>
        </authorList>
    </citation>
    <scope>IDENTIFICATION</scope>
</reference>
<sequence length="144" mass="16400">MCNNLKAISFLVHTADEAEVMQKMKETFKHRQELINQDFALLFNAETSNKLLERWETAFKQKIINEAHSLTSTAEIWCLLNAAGGQGSENDWDSDISSDLLLLHLLPPAPGRKKTKISPTEAVDRLVHFHKVKLTILLQSHCEY</sequence>
<keyword evidence="2" id="KW-1185">Reference proteome</keyword>
<dbReference type="GeneTree" id="ENSGT01120000272266"/>
<reference evidence="1" key="1">
    <citation type="submission" date="2025-08" db="UniProtKB">
        <authorList>
            <consortium name="Ensembl"/>
        </authorList>
    </citation>
    <scope>IDENTIFICATION</scope>
</reference>
<dbReference type="AlphaFoldDB" id="A0A9J7ZT82"/>
<proteinExistence type="predicted"/>
<dbReference type="PANTHER" id="PTHR31025">
    <property type="entry name" value="SI:CH211-196P9.1-RELATED"/>
    <property type="match status" value="1"/>
</dbReference>
<dbReference type="Ensembl" id="ENSCCRT00000123305.1">
    <property type="protein sequence ID" value="ENSCCRP00000134698.1"/>
    <property type="gene ID" value="ENSCCRG00000053804.1"/>
</dbReference>
<accession>A0A9J7ZT82</accession>
<organism evidence="1 2">
    <name type="scientific">Cyprinus carpio carpio</name>
    <dbReference type="NCBI Taxonomy" id="630221"/>
    <lineage>
        <taxon>Eukaryota</taxon>
        <taxon>Metazoa</taxon>
        <taxon>Chordata</taxon>
        <taxon>Craniata</taxon>
        <taxon>Vertebrata</taxon>
        <taxon>Euteleostomi</taxon>
        <taxon>Actinopterygii</taxon>
        <taxon>Neopterygii</taxon>
        <taxon>Teleostei</taxon>
        <taxon>Ostariophysi</taxon>
        <taxon>Cypriniformes</taxon>
        <taxon>Cyprinidae</taxon>
        <taxon>Cyprininae</taxon>
        <taxon>Cyprinus</taxon>
    </lineage>
</organism>